<dbReference type="GO" id="GO:0019239">
    <property type="term" value="F:deaminase activity"/>
    <property type="evidence" value="ECO:0007669"/>
    <property type="project" value="InterPro"/>
</dbReference>
<evidence type="ECO:0000256" key="2">
    <source>
        <dbReference type="ARBA" id="ARBA00022801"/>
    </source>
</evidence>
<dbReference type="PANTHER" id="PTHR43794">
    <property type="entry name" value="AMINOHYDROLASE SSNA-RELATED"/>
    <property type="match status" value="1"/>
</dbReference>
<dbReference type="InterPro" id="IPR006680">
    <property type="entry name" value="Amidohydro-rel"/>
</dbReference>
<evidence type="ECO:0000256" key="1">
    <source>
        <dbReference type="ARBA" id="ARBA00022723"/>
    </source>
</evidence>
<dbReference type="GO" id="GO:0016814">
    <property type="term" value="F:hydrolase activity, acting on carbon-nitrogen (but not peptide) bonds, in cyclic amidines"/>
    <property type="evidence" value="ECO:0007669"/>
    <property type="project" value="UniProtKB-ARBA"/>
</dbReference>
<dbReference type="AlphaFoldDB" id="A0A381XDH9"/>
<dbReference type="GO" id="GO:0046872">
    <property type="term" value="F:metal ion binding"/>
    <property type="evidence" value="ECO:0007669"/>
    <property type="project" value="UniProtKB-KW"/>
</dbReference>
<gene>
    <name evidence="5" type="ORF">METZ01_LOCUS115385</name>
</gene>
<dbReference type="Gene3D" id="2.30.40.10">
    <property type="entry name" value="Urease, subunit C, domain 1"/>
    <property type="match status" value="1"/>
</dbReference>
<dbReference type="HAMAP" id="MF_01281">
    <property type="entry name" value="MTA_SAH_deamin"/>
    <property type="match status" value="1"/>
</dbReference>
<reference evidence="5" key="1">
    <citation type="submission" date="2018-05" db="EMBL/GenBank/DDBJ databases">
        <authorList>
            <person name="Lanie J.A."/>
            <person name="Ng W.-L."/>
            <person name="Kazmierczak K.M."/>
            <person name="Andrzejewski T.M."/>
            <person name="Davidsen T.M."/>
            <person name="Wayne K.J."/>
            <person name="Tettelin H."/>
            <person name="Glass J.I."/>
            <person name="Rusch D."/>
            <person name="Podicherti R."/>
            <person name="Tsui H.-C.T."/>
            <person name="Winkler M.E."/>
        </authorList>
    </citation>
    <scope>NUCLEOTIDE SEQUENCE</scope>
</reference>
<keyword evidence="2" id="KW-0378">Hydrolase</keyword>
<sequence>MSLCLLNPEAIAEDRSSIDLIIKGDYIVTMNDADQIIRQGAVAVESGTIVAVGPFVDIDRRYRAKETLSGEERLVMPGLINGHSHAAMTLLRGIADDLSLNEWLNDYIFPAERTFVDPEFVRLGTELACWEMVRGGTTTFVDMYYHSETIAEVVDSCGMRAFVSATVIDQKSPDANDAEESLKNAVRFVTKWQGKHPRITPIFGPHANYTLNASQLRATRDAAKKLGAPISIHMAESMFEVEYARDNYGMGSVSMFESIDFFDGPTIAAHMVWPSEQEIRILAERNVGVIYNPTSNMKTAAGVAPIVRMLEEGVAVGIGTDGAASNNDLDMWEEMRIGGLLQKVNRMDPKVLTAKTVLSMATRMGADAIGLADSIGSLESGKRADLIQIMLDDVHHLPTYDVISHLVYVTDEQDVDSVIVDGSILMRDGRPLRIDRERVRQAAAALAQNIQIKMKEL</sequence>
<proteinExistence type="inferred from homology"/>
<dbReference type="Pfam" id="PF01979">
    <property type="entry name" value="Amidohydro_1"/>
    <property type="match status" value="1"/>
</dbReference>
<dbReference type="Gene3D" id="3.20.20.140">
    <property type="entry name" value="Metal-dependent hydrolases"/>
    <property type="match status" value="1"/>
</dbReference>
<dbReference type="PANTHER" id="PTHR43794:SF11">
    <property type="entry name" value="AMIDOHYDROLASE-RELATED DOMAIN-CONTAINING PROTEIN"/>
    <property type="match status" value="1"/>
</dbReference>
<dbReference type="InterPro" id="IPR032466">
    <property type="entry name" value="Metal_Hydrolase"/>
</dbReference>
<name>A0A381XDH9_9ZZZZ</name>
<dbReference type="SUPFAM" id="SSF51556">
    <property type="entry name" value="Metallo-dependent hydrolases"/>
    <property type="match status" value="1"/>
</dbReference>
<dbReference type="FunFam" id="3.20.20.140:FF:000014">
    <property type="entry name" value="5-methylthioadenosine/S-adenosylhomocysteine deaminase"/>
    <property type="match status" value="1"/>
</dbReference>
<dbReference type="CDD" id="cd01298">
    <property type="entry name" value="ATZ_TRZ_like"/>
    <property type="match status" value="1"/>
</dbReference>
<dbReference type="InterPro" id="IPR011059">
    <property type="entry name" value="Metal-dep_hydrolase_composite"/>
</dbReference>
<dbReference type="SUPFAM" id="SSF51338">
    <property type="entry name" value="Composite domain of metallo-dependent hydrolases"/>
    <property type="match status" value="1"/>
</dbReference>
<feature type="domain" description="Amidohydrolase-related" evidence="4">
    <location>
        <begin position="74"/>
        <end position="424"/>
    </location>
</feature>
<dbReference type="EMBL" id="UINC01014704">
    <property type="protein sequence ID" value="SVA62531.1"/>
    <property type="molecule type" value="Genomic_DNA"/>
</dbReference>
<evidence type="ECO:0000313" key="5">
    <source>
        <dbReference type="EMBL" id="SVA62531.1"/>
    </source>
</evidence>
<accession>A0A381XDH9</accession>
<organism evidence="5">
    <name type="scientific">marine metagenome</name>
    <dbReference type="NCBI Taxonomy" id="408172"/>
    <lineage>
        <taxon>unclassified sequences</taxon>
        <taxon>metagenomes</taxon>
        <taxon>ecological metagenomes</taxon>
    </lineage>
</organism>
<protein>
    <recommendedName>
        <fullName evidence="4">Amidohydrolase-related domain-containing protein</fullName>
    </recommendedName>
</protein>
<dbReference type="InterPro" id="IPR050287">
    <property type="entry name" value="MTA/SAH_deaminase"/>
</dbReference>
<dbReference type="InterPro" id="IPR023512">
    <property type="entry name" value="Deaminase_MtaD/DadD"/>
</dbReference>
<keyword evidence="1" id="KW-0479">Metal-binding</keyword>
<evidence type="ECO:0000256" key="3">
    <source>
        <dbReference type="ARBA" id="ARBA00022833"/>
    </source>
</evidence>
<evidence type="ECO:0000259" key="4">
    <source>
        <dbReference type="Pfam" id="PF01979"/>
    </source>
</evidence>
<keyword evidence="3" id="KW-0862">Zinc</keyword>